<evidence type="ECO:0000313" key="1">
    <source>
        <dbReference type="EMBL" id="MCE4555548.1"/>
    </source>
</evidence>
<dbReference type="EMBL" id="JAJTWU010000005">
    <property type="protein sequence ID" value="MCE4555548.1"/>
    <property type="molecule type" value="Genomic_DNA"/>
</dbReference>
<protein>
    <submittedName>
        <fullName evidence="1">L,D-transpeptidase</fullName>
    </submittedName>
</protein>
<comment type="caution">
    <text evidence="1">The sequence shown here is derived from an EMBL/GenBank/DDBJ whole genome shotgun (WGS) entry which is preliminary data.</text>
</comment>
<gene>
    <name evidence="1" type="ORF">LXT13_14165</name>
</gene>
<name>A0ABS8XUI6_9BURK</name>
<dbReference type="Proteomes" id="UP001200741">
    <property type="component" value="Unassembled WGS sequence"/>
</dbReference>
<keyword evidence="2" id="KW-1185">Reference proteome</keyword>
<dbReference type="RefSeq" id="WP_233372560.1">
    <property type="nucleotide sequence ID" value="NZ_JAJTWU010000005.1"/>
</dbReference>
<evidence type="ECO:0000313" key="2">
    <source>
        <dbReference type="Proteomes" id="UP001200741"/>
    </source>
</evidence>
<accession>A0ABS8XUI6</accession>
<sequence>MAAASADVAVRPVAHDAQDGRPFAIVDKRQATLSVYAADGHLVGRTAALLGLTPGDVEPASARGKTPGQLGTHERVTPAGRFEAIPGRNLNGERVVWFNYDTHLAIHRLRPVAASQRRPERLVSAHAQDHRITFGCVVVDPAFFDDVVLPTLGNGPSLVYILPERDAVAAGTAGSSRAAAAP</sequence>
<proteinExistence type="predicted"/>
<reference evidence="1 2" key="1">
    <citation type="submission" date="2021-12" db="EMBL/GenBank/DDBJ databases">
        <title>Genome seq of P8.</title>
        <authorList>
            <person name="Seo T."/>
        </authorList>
    </citation>
    <scope>NUCLEOTIDE SEQUENCE [LARGE SCALE GENOMIC DNA]</scope>
    <source>
        <strain evidence="1 2">P8</strain>
    </source>
</reference>
<organism evidence="1 2">
    <name type="scientific">Pelomonas cellulosilytica</name>
    <dbReference type="NCBI Taxonomy" id="2906762"/>
    <lineage>
        <taxon>Bacteria</taxon>
        <taxon>Pseudomonadati</taxon>
        <taxon>Pseudomonadota</taxon>
        <taxon>Betaproteobacteria</taxon>
        <taxon>Burkholderiales</taxon>
        <taxon>Sphaerotilaceae</taxon>
        <taxon>Roseateles</taxon>
    </lineage>
</organism>